<name>A0A1D8P9W6_9FLAO</name>
<dbReference type="Proteomes" id="UP000176050">
    <property type="component" value="Chromosome"/>
</dbReference>
<protein>
    <submittedName>
        <fullName evidence="1">Uncharacterized protein</fullName>
    </submittedName>
</protein>
<keyword evidence="2" id="KW-1185">Reference proteome</keyword>
<accession>A0A1D8P9W6</accession>
<sequence>MTKLISILFSSLILVQSFNISFEDLSKLNVLLEHADYHQETYGDSFFEFLSEHYGDEIAQHQNDHKEHEDLPFKHKHQTCAHVNTAFTFNKIYFEIGSQPILTIPSNFFYKESSSSFEKPSVFHPPLFT</sequence>
<reference evidence="1 2" key="1">
    <citation type="submission" date="2016-10" db="EMBL/GenBank/DDBJ databases">
        <title>Lutibacter sp. LPB0138, isolated from marine gastropod.</title>
        <authorList>
            <person name="Kim E."/>
            <person name="Yi H."/>
        </authorList>
    </citation>
    <scope>NUCLEOTIDE SEQUENCE [LARGE SCALE GENOMIC DNA]</scope>
    <source>
        <strain evidence="1 2">LPB0138</strain>
    </source>
</reference>
<organism evidence="1 2">
    <name type="scientific">Urechidicola croceus</name>
    <dbReference type="NCBI Taxonomy" id="1850246"/>
    <lineage>
        <taxon>Bacteria</taxon>
        <taxon>Pseudomonadati</taxon>
        <taxon>Bacteroidota</taxon>
        <taxon>Flavobacteriia</taxon>
        <taxon>Flavobacteriales</taxon>
        <taxon>Flavobacteriaceae</taxon>
        <taxon>Urechidicola</taxon>
    </lineage>
</organism>
<dbReference type="RefSeq" id="WP_070237559.1">
    <property type="nucleotide sequence ID" value="NZ_CP017478.1"/>
</dbReference>
<gene>
    <name evidence="1" type="ORF">LPB138_12235</name>
</gene>
<evidence type="ECO:0000313" key="1">
    <source>
        <dbReference type="EMBL" id="AOW21399.1"/>
    </source>
</evidence>
<dbReference type="AlphaFoldDB" id="A0A1D8P9W6"/>
<dbReference type="EMBL" id="CP017478">
    <property type="protein sequence ID" value="AOW21399.1"/>
    <property type="molecule type" value="Genomic_DNA"/>
</dbReference>
<dbReference type="KEGG" id="lul:LPB138_12235"/>
<proteinExistence type="predicted"/>
<evidence type="ECO:0000313" key="2">
    <source>
        <dbReference type="Proteomes" id="UP000176050"/>
    </source>
</evidence>
<dbReference type="STRING" id="1850246.LPB138_12235"/>
<dbReference type="OrthoDB" id="1446707at2"/>